<evidence type="ECO:0000313" key="11">
    <source>
        <dbReference type="Proteomes" id="UP000295794"/>
    </source>
</evidence>
<evidence type="ECO:0000313" key="9">
    <source>
        <dbReference type="EMBL" id="TCU82184.1"/>
    </source>
</evidence>
<dbReference type="OrthoDB" id="9780160at2"/>
<sequence length="466" mass="50737">MSMELAYIDNKHINSDSPLLKSPVFQQFLYMALPTIVGLVINGMYIVVNGLFISRGIGPHAMGAVSAVFPIQMFLLAISTMQGSGMASIISRHLGAKQQEEASRVFSASLLLAASSAIIISALFLIFRPAIYALLAVPHHFIPEADSYLVPVLIFSVIGFISNQITESFRASGNPKAMMQVLSTGSVLNIVFDALFIFVFKWGVAGAAWATACAMALALLLALQLQRKGDNAAKFKPQYLISKLKIYTDIISFGMPVLLSHGGFSIIMAISVYSISIVIPEQSATLISAHGILMRCYMFLFLPIIGMMIALQTLSAFNYGARQFKRVQKAYISALICSTAWGLIVTALLCFNTEWLLQLFTQNQEIITEGNKIAAICFLGILASGVCMMSSGLFQGMGKALPAMLLDAARTYILLIPLIFILPIFFHSTGIWISFPIADFIGGTIALTFSSRYLMKLTKTIKSGEH</sequence>
<dbReference type="NCBIfam" id="TIGR00797">
    <property type="entry name" value="matE"/>
    <property type="match status" value="1"/>
</dbReference>
<dbReference type="InterPro" id="IPR002528">
    <property type="entry name" value="MATE_fam"/>
</dbReference>
<evidence type="ECO:0000256" key="6">
    <source>
        <dbReference type="ARBA" id="ARBA00023136"/>
    </source>
</evidence>
<organism evidence="8 10">
    <name type="scientific">Iodobacter fluviatilis</name>
    <dbReference type="NCBI Taxonomy" id="537"/>
    <lineage>
        <taxon>Bacteria</taxon>
        <taxon>Pseudomonadati</taxon>
        <taxon>Pseudomonadota</taxon>
        <taxon>Betaproteobacteria</taxon>
        <taxon>Neisseriales</taxon>
        <taxon>Chitinibacteraceae</taxon>
        <taxon>Iodobacter</taxon>
    </lineage>
</organism>
<feature type="transmembrane region" description="Helical" evidence="7">
    <location>
        <begin position="177"/>
        <end position="200"/>
    </location>
</feature>
<evidence type="ECO:0000313" key="10">
    <source>
        <dbReference type="Proteomes" id="UP000255108"/>
    </source>
</evidence>
<evidence type="ECO:0000256" key="1">
    <source>
        <dbReference type="ARBA" id="ARBA00004429"/>
    </source>
</evidence>
<evidence type="ECO:0000256" key="4">
    <source>
        <dbReference type="ARBA" id="ARBA00022692"/>
    </source>
</evidence>
<keyword evidence="2" id="KW-0813">Transport</keyword>
<reference evidence="8 10" key="1">
    <citation type="submission" date="2018-06" db="EMBL/GenBank/DDBJ databases">
        <authorList>
            <consortium name="Pathogen Informatics"/>
            <person name="Doyle S."/>
        </authorList>
    </citation>
    <scope>NUCLEOTIDE SEQUENCE [LARGE SCALE GENOMIC DNA]</scope>
    <source>
        <strain evidence="8 10">NCTC11159</strain>
    </source>
</reference>
<dbReference type="GO" id="GO:0015297">
    <property type="term" value="F:antiporter activity"/>
    <property type="evidence" value="ECO:0007669"/>
    <property type="project" value="InterPro"/>
</dbReference>
<evidence type="ECO:0000256" key="2">
    <source>
        <dbReference type="ARBA" id="ARBA00022448"/>
    </source>
</evidence>
<dbReference type="GO" id="GO:0005886">
    <property type="term" value="C:plasma membrane"/>
    <property type="evidence" value="ECO:0007669"/>
    <property type="project" value="UniProtKB-SubCell"/>
</dbReference>
<dbReference type="Proteomes" id="UP000255108">
    <property type="component" value="Unassembled WGS sequence"/>
</dbReference>
<feature type="transmembrane region" description="Helical" evidence="7">
    <location>
        <begin position="147"/>
        <end position="165"/>
    </location>
</feature>
<dbReference type="InterPro" id="IPR051327">
    <property type="entry name" value="MATE_MepA_subfamily"/>
</dbReference>
<feature type="transmembrane region" description="Helical" evidence="7">
    <location>
        <begin position="331"/>
        <end position="353"/>
    </location>
</feature>
<accession>A0A377SX44</accession>
<feature type="transmembrane region" description="Helical" evidence="7">
    <location>
        <begin position="60"/>
        <end position="81"/>
    </location>
</feature>
<feature type="transmembrane region" description="Helical" evidence="7">
    <location>
        <begin position="299"/>
        <end position="319"/>
    </location>
</feature>
<feature type="transmembrane region" description="Helical" evidence="7">
    <location>
        <begin position="405"/>
        <end position="425"/>
    </location>
</feature>
<dbReference type="PANTHER" id="PTHR43823:SF3">
    <property type="entry name" value="MULTIDRUG EXPORT PROTEIN MEPA"/>
    <property type="match status" value="1"/>
</dbReference>
<evidence type="ECO:0000256" key="7">
    <source>
        <dbReference type="SAM" id="Phobius"/>
    </source>
</evidence>
<dbReference type="PANTHER" id="PTHR43823">
    <property type="entry name" value="SPORULATION PROTEIN YKVU"/>
    <property type="match status" value="1"/>
</dbReference>
<feature type="transmembrane region" description="Helical" evidence="7">
    <location>
        <begin position="28"/>
        <end position="48"/>
    </location>
</feature>
<dbReference type="AlphaFoldDB" id="A0A377SX44"/>
<dbReference type="Proteomes" id="UP000295794">
    <property type="component" value="Unassembled WGS sequence"/>
</dbReference>
<dbReference type="GO" id="GO:0042910">
    <property type="term" value="F:xenobiotic transmembrane transporter activity"/>
    <property type="evidence" value="ECO:0007669"/>
    <property type="project" value="InterPro"/>
</dbReference>
<feature type="transmembrane region" description="Helical" evidence="7">
    <location>
        <begin position="102"/>
        <end position="127"/>
    </location>
</feature>
<feature type="transmembrane region" description="Helical" evidence="7">
    <location>
        <begin position="431"/>
        <end position="449"/>
    </location>
</feature>
<keyword evidence="11" id="KW-1185">Reference proteome</keyword>
<gene>
    <name evidence="8" type="primary">mepA_1</name>
    <name evidence="9" type="ORF">EV682_11618</name>
    <name evidence="8" type="ORF">NCTC11159_03625</name>
</gene>
<reference evidence="9 11" key="2">
    <citation type="submission" date="2019-03" db="EMBL/GenBank/DDBJ databases">
        <title>Genomic Encyclopedia of Type Strains, Phase IV (KMG-IV): sequencing the most valuable type-strain genomes for metagenomic binning, comparative biology and taxonomic classification.</title>
        <authorList>
            <person name="Goeker M."/>
        </authorList>
    </citation>
    <scope>NUCLEOTIDE SEQUENCE [LARGE SCALE GENOMIC DNA]</scope>
    <source>
        <strain evidence="9 11">DSM 3764</strain>
    </source>
</reference>
<feature type="transmembrane region" description="Helical" evidence="7">
    <location>
        <begin position="246"/>
        <end position="279"/>
    </location>
</feature>
<keyword evidence="3" id="KW-1003">Cell membrane</keyword>
<comment type="subcellular location">
    <subcellularLocation>
        <location evidence="1">Cell inner membrane</location>
        <topology evidence="1">Multi-pass membrane protein</topology>
    </subcellularLocation>
</comment>
<dbReference type="Pfam" id="PF01554">
    <property type="entry name" value="MatE"/>
    <property type="match status" value="2"/>
</dbReference>
<evidence type="ECO:0000313" key="8">
    <source>
        <dbReference type="EMBL" id="STR45079.1"/>
    </source>
</evidence>
<keyword evidence="5 7" id="KW-1133">Transmembrane helix</keyword>
<protein>
    <submittedName>
        <fullName evidence="9">MATE family efflux protein</fullName>
    </submittedName>
    <submittedName>
        <fullName evidence="8">Multidrug export protein mepA</fullName>
    </submittedName>
</protein>
<proteinExistence type="predicted"/>
<feature type="transmembrane region" description="Helical" evidence="7">
    <location>
        <begin position="206"/>
        <end position="225"/>
    </location>
</feature>
<dbReference type="PIRSF" id="PIRSF006603">
    <property type="entry name" value="DinF"/>
    <property type="match status" value="1"/>
</dbReference>
<keyword evidence="4 7" id="KW-0812">Transmembrane</keyword>
<feature type="transmembrane region" description="Helical" evidence="7">
    <location>
        <begin position="373"/>
        <end position="393"/>
    </location>
</feature>
<keyword evidence="6 7" id="KW-0472">Membrane</keyword>
<evidence type="ECO:0000256" key="5">
    <source>
        <dbReference type="ARBA" id="ARBA00022989"/>
    </source>
</evidence>
<name>A0A377SX44_9NEIS</name>
<dbReference type="EMBL" id="SMBT01000016">
    <property type="protein sequence ID" value="TCU82184.1"/>
    <property type="molecule type" value="Genomic_DNA"/>
</dbReference>
<evidence type="ECO:0000256" key="3">
    <source>
        <dbReference type="ARBA" id="ARBA00022475"/>
    </source>
</evidence>
<dbReference type="EMBL" id="UGHR01000003">
    <property type="protein sequence ID" value="STR45079.1"/>
    <property type="molecule type" value="Genomic_DNA"/>
</dbReference>
<dbReference type="InterPro" id="IPR048279">
    <property type="entry name" value="MdtK-like"/>
</dbReference>